<evidence type="ECO:0008006" key="4">
    <source>
        <dbReference type="Google" id="ProtNLM"/>
    </source>
</evidence>
<feature type="transmembrane region" description="Helical" evidence="1">
    <location>
        <begin position="249"/>
        <end position="266"/>
    </location>
</feature>
<dbReference type="EMBL" id="SEWF01000082">
    <property type="protein sequence ID" value="RYU92625.1"/>
    <property type="molecule type" value="Genomic_DNA"/>
</dbReference>
<dbReference type="RefSeq" id="WP_130024192.1">
    <property type="nucleotide sequence ID" value="NZ_SEWF01000082.1"/>
</dbReference>
<feature type="transmembrane region" description="Helical" evidence="1">
    <location>
        <begin position="125"/>
        <end position="153"/>
    </location>
</feature>
<dbReference type="AlphaFoldDB" id="A0A4Q5LSY9"/>
<dbReference type="Proteomes" id="UP000293162">
    <property type="component" value="Unassembled WGS sequence"/>
</dbReference>
<proteinExistence type="predicted"/>
<evidence type="ECO:0000313" key="3">
    <source>
        <dbReference type="Proteomes" id="UP000293162"/>
    </source>
</evidence>
<organism evidence="2 3">
    <name type="scientific">Emticicia agri</name>
    <dbReference type="NCBI Taxonomy" id="2492393"/>
    <lineage>
        <taxon>Bacteria</taxon>
        <taxon>Pseudomonadati</taxon>
        <taxon>Bacteroidota</taxon>
        <taxon>Cytophagia</taxon>
        <taxon>Cytophagales</taxon>
        <taxon>Leadbetterellaceae</taxon>
        <taxon>Emticicia</taxon>
    </lineage>
</organism>
<dbReference type="OrthoDB" id="940131at2"/>
<name>A0A4Q5LSY9_9BACT</name>
<evidence type="ECO:0000256" key="1">
    <source>
        <dbReference type="SAM" id="Phobius"/>
    </source>
</evidence>
<feature type="transmembrane region" description="Helical" evidence="1">
    <location>
        <begin position="219"/>
        <end position="237"/>
    </location>
</feature>
<keyword evidence="1" id="KW-1133">Transmembrane helix</keyword>
<sequence length="309" mass="34507">MFTILSQAFNRTARNLKMVLTVFIVNIALGLILAVPLYNVLQVEADSSIEFNRLINGFDLTVIIDFLNKSGKSLPPFWLLGFVLSLIYLVLNIFFAGGILSQFALRGTFRISEFLKNSMQYFGRFFLVFLIEAVALVGVCIVAFILLGVSLIASGDSTEPVQMAWLTPSLLVSGFLFTVVLNIGNYAKVILFKNLSLNAWLGFWKATSYIFQNFKTMRIYWAILVVAVILVLVYLFLESAIGMNSALKIFVMFIVQQAFVFGRVFMKMWMLSGAFEYLTLKPVPIPPSPVLVVSGSTETADNTSNKLSE</sequence>
<feature type="transmembrane region" description="Helical" evidence="1">
    <location>
        <begin position="77"/>
        <end position="105"/>
    </location>
</feature>
<accession>A0A4Q5LSY9</accession>
<gene>
    <name evidence="2" type="ORF">EWM59_26220</name>
</gene>
<keyword evidence="1" id="KW-0812">Transmembrane</keyword>
<feature type="transmembrane region" description="Helical" evidence="1">
    <location>
        <begin position="20"/>
        <end position="41"/>
    </location>
</feature>
<reference evidence="2 3" key="1">
    <citation type="submission" date="2019-02" db="EMBL/GenBank/DDBJ databases">
        <title>Bacterial novel species Emticicia sp. 17J42-9 isolated from soil.</title>
        <authorList>
            <person name="Jung H.-Y."/>
        </authorList>
    </citation>
    <scope>NUCLEOTIDE SEQUENCE [LARGE SCALE GENOMIC DNA]</scope>
    <source>
        <strain evidence="2 3">17J42-9</strain>
    </source>
</reference>
<keyword evidence="3" id="KW-1185">Reference proteome</keyword>
<protein>
    <recommendedName>
        <fullName evidence="4">YihY/virulence factor BrkB family protein</fullName>
    </recommendedName>
</protein>
<feature type="transmembrane region" description="Helical" evidence="1">
    <location>
        <begin position="165"/>
        <end position="184"/>
    </location>
</feature>
<comment type="caution">
    <text evidence="2">The sequence shown here is derived from an EMBL/GenBank/DDBJ whole genome shotgun (WGS) entry which is preliminary data.</text>
</comment>
<keyword evidence="1" id="KW-0472">Membrane</keyword>
<evidence type="ECO:0000313" key="2">
    <source>
        <dbReference type="EMBL" id="RYU92625.1"/>
    </source>
</evidence>